<dbReference type="PANTHER" id="PTHR43817:SF1">
    <property type="entry name" value="HYDROLASE, FAMILY 43, PUTATIVE (AFU_ORTHOLOGUE AFUA_3G01660)-RELATED"/>
    <property type="match status" value="1"/>
</dbReference>
<dbReference type="Proteomes" id="UP000237310">
    <property type="component" value="Unassembled WGS sequence"/>
</dbReference>
<dbReference type="EMBL" id="PQVG01000009">
    <property type="protein sequence ID" value="POY37233.1"/>
    <property type="molecule type" value="Genomic_DNA"/>
</dbReference>
<dbReference type="InterPro" id="IPR054593">
    <property type="entry name" value="Beta-mannosidase-like_N2"/>
</dbReference>
<dbReference type="Pfam" id="PF17132">
    <property type="entry name" value="Glyco_hydro_106"/>
    <property type="match status" value="1"/>
</dbReference>
<evidence type="ECO:0000256" key="1">
    <source>
        <dbReference type="ARBA" id="ARBA00022729"/>
    </source>
</evidence>
<keyword evidence="6" id="KW-1185">Reference proteome</keyword>
<protein>
    <submittedName>
        <fullName evidence="5">Glycoside hydrolase family 2</fullName>
    </submittedName>
</protein>
<feature type="signal peptide" evidence="3">
    <location>
        <begin position="1"/>
        <end position="19"/>
    </location>
</feature>
<dbReference type="OrthoDB" id="9761519at2"/>
<comment type="caution">
    <text evidence="5">The sequence shown here is derived from an EMBL/GenBank/DDBJ whole genome shotgun (WGS) entry which is preliminary data.</text>
</comment>
<evidence type="ECO:0000259" key="4">
    <source>
        <dbReference type="Pfam" id="PF22666"/>
    </source>
</evidence>
<keyword evidence="1 3" id="KW-0732">Signal</keyword>
<feature type="domain" description="Beta-mannosidase-like galactose-binding" evidence="4">
    <location>
        <begin position="957"/>
        <end position="1035"/>
    </location>
</feature>
<dbReference type="InterPro" id="IPR008979">
    <property type="entry name" value="Galactose-bd-like_sf"/>
</dbReference>
<dbReference type="Pfam" id="PF22666">
    <property type="entry name" value="Glyco_hydro_2_N2"/>
    <property type="match status" value="1"/>
</dbReference>
<dbReference type="AlphaFoldDB" id="A0A2S5A561"/>
<dbReference type="Gene3D" id="2.60.120.260">
    <property type="entry name" value="Galactose-binding domain-like"/>
    <property type="match status" value="1"/>
</dbReference>
<name>A0A2S5A561_9FLAO</name>
<dbReference type="RefSeq" id="WP_103806906.1">
    <property type="nucleotide sequence ID" value="NZ_PQVG01000009.1"/>
</dbReference>
<feature type="chain" id="PRO_5015546629" evidence="3">
    <location>
        <begin position="20"/>
        <end position="1078"/>
    </location>
</feature>
<evidence type="ECO:0000256" key="3">
    <source>
        <dbReference type="SAM" id="SignalP"/>
    </source>
</evidence>
<evidence type="ECO:0000313" key="6">
    <source>
        <dbReference type="Proteomes" id="UP000237310"/>
    </source>
</evidence>
<dbReference type="GO" id="GO:0004553">
    <property type="term" value="F:hydrolase activity, hydrolyzing O-glycosyl compounds"/>
    <property type="evidence" value="ECO:0007669"/>
    <property type="project" value="UniProtKB-ARBA"/>
</dbReference>
<sequence length="1078" mass="121266">MKKSILIILTLLVSAATFAQEKPNDNFNDIEKDFATPPYSVKTAAYYYWLNDHISKEGVVKDLHAMKEAGINRVFIATNIRNRTSWSRDLTGQSFGKAKVFTEEWYEVLHTALKTATELDIEVGLFNCPGWSQSGGPWIKPEQAMRYLASSELYVKGSTKISKLLAKPDSFFQDVKVLAFPVTAGYGQDLQDNSDIKLVPSQLQLIPSAKQDSAKYVLSGNEPTLDIILPKQTTVRTLSLYSAGHLDATAELFVKVDADFKSVKKFEVFQTKNVENLAKVFKPDARFDLALGEIQGKKFRIVFHPRGTKQSKISKISLDQTPVLNNYIEKSLARVANWGAAKDQTKDLKFPQTQEVLDISKYMSADGVLNWNVPAGNWLIMRMGMRYIDVKNGPASFEAEGLEVDKMSAAHIAEHFDAFIGDIMKRVPPEDRKTFKTTVIDSYERGGQNFTDGFLEEFKQQYGYDATPFLPVYDGHIIGNTDISERFLWDLRRLVADDISYKYVGGLRDVSHKYGLTTWLENYGHSGFAGESLQYGGQSDEVAGEYWWSPGKTDGKFESRIAASAAHIYGKNKVWAESFTSGSWTENYAFSAYPADLKRVGDWAFIEGINSTLLHVYIQQPYEDKYPGVDAWFGTEFNRKNTWFRQMDLFTTYHKRCNYMLQQGLNKADVAYFTGEDVPQMSGVVSPALPTGYDYDFINAEVILRDLSVKDGQLVLPHGTSYRILVLPKKQTMRPELLKKIEELVAQGAVILGSAPSKSPSLQGYPNADLEVQQLAQKLWGNSPTKQQQYEKGMVLNNINLSEALALLKATPDFFSDNKDIHYKHRSVGNKEIYFLANSSTKTIDFQATFRVKGLQPELWDPLTGETRVLANYETSGNVTAIRLQLVAVGSAFIVFRNPGQSPSKVINSNFQEPLVLKILNNKWEVQFENDSVKRGPSKPVVFEQLTDWSQNSDERIRYFSGTAIYTTTLNLEKGNKDENLYLDLGELSAMAKVKINGVYVGGVWTVPYRVNVTGKLHKGQNKIEITVVNTWKNRLIGDYSLPEKDKIVHSENADLNAKSSLQQSGLLGPVKLISIKN</sequence>
<keyword evidence="2 5" id="KW-0378">Hydrolase</keyword>
<dbReference type="NCBIfam" id="NF045579">
    <property type="entry name" value="rhamnoside_JR"/>
    <property type="match status" value="1"/>
</dbReference>
<reference evidence="5 6" key="1">
    <citation type="submission" date="2018-01" db="EMBL/GenBank/DDBJ databases">
        <authorList>
            <person name="Gaut B.S."/>
            <person name="Morton B.R."/>
            <person name="Clegg M.T."/>
            <person name="Duvall M.R."/>
        </authorList>
    </citation>
    <scope>NUCLEOTIDE SEQUENCE [LARGE SCALE GENOMIC DNA]</scope>
    <source>
        <strain evidence="5 6">HR-AY</strain>
    </source>
</reference>
<accession>A0A2S5A561</accession>
<proteinExistence type="predicted"/>
<dbReference type="SUPFAM" id="SSF49785">
    <property type="entry name" value="Galactose-binding domain-like"/>
    <property type="match status" value="1"/>
</dbReference>
<evidence type="ECO:0000256" key="2">
    <source>
        <dbReference type="ARBA" id="ARBA00022801"/>
    </source>
</evidence>
<gene>
    <name evidence="5" type="ORF">C3L50_14515</name>
</gene>
<evidence type="ECO:0000313" key="5">
    <source>
        <dbReference type="EMBL" id="POY37233.1"/>
    </source>
</evidence>
<organism evidence="5 6">
    <name type="scientific">Flavobacterium alvei</name>
    <dbReference type="NCBI Taxonomy" id="2080416"/>
    <lineage>
        <taxon>Bacteria</taxon>
        <taxon>Pseudomonadati</taxon>
        <taxon>Bacteroidota</taxon>
        <taxon>Flavobacteriia</taxon>
        <taxon>Flavobacteriales</taxon>
        <taxon>Flavobacteriaceae</taxon>
        <taxon>Flavobacterium</taxon>
    </lineage>
</organism>
<dbReference type="PANTHER" id="PTHR43817">
    <property type="entry name" value="GLYCOSYL HYDROLASE"/>
    <property type="match status" value="1"/>
</dbReference>